<evidence type="ECO:0000313" key="9">
    <source>
        <dbReference type="EMBL" id="PZF73508.1"/>
    </source>
</evidence>
<dbReference type="InterPro" id="IPR045380">
    <property type="entry name" value="LD_TPept_scaffold_dom"/>
</dbReference>
<dbReference type="AlphaFoldDB" id="A0A2W2B0L0"/>
<keyword evidence="6 7" id="KW-0961">Cell wall biogenesis/degradation</keyword>
<keyword evidence="10" id="KW-1185">Reference proteome</keyword>
<evidence type="ECO:0000256" key="6">
    <source>
        <dbReference type="ARBA" id="ARBA00023316"/>
    </source>
</evidence>
<protein>
    <recommendedName>
        <fullName evidence="8">L,D-TPase catalytic domain-containing protein</fullName>
    </recommendedName>
</protein>
<dbReference type="GO" id="GO:0008360">
    <property type="term" value="P:regulation of cell shape"/>
    <property type="evidence" value="ECO:0007669"/>
    <property type="project" value="UniProtKB-UniRule"/>
</dbReference>
<dbReference type="GO" id="GO:0004180">
    <property type="term" value="F:carboxypeptidase activity"/>
    <property type="evidence" value="ECO:0007669"/>
    <property type="project" value="UniProtKB-ARBA"/>
</dbReference>
<proteinExistence type="inferred from homology"/>
<dbReference type="CDD" id="cd16913">
    <property type="entry name" value="YkuD_like"/>
    <property type="match status" value="1"/>
</dbReference>
<evidence type="ECO:0000256" key="4">
    <source>
        <dbReference type="ARBA" id="ARBA00022960"/>
    </source>
</evidence>
<feature type="active site" description="Nucleophile" evidence="7">
    <location>
        <position position="483"/>
    </location>
</feature>
<gene>
    <name evidence="9" type="ORF">DN068_07220</name>
</gene>
<dbReference type="GO" id="GO:0016740">
    <property type="term" value="F:transferase activity"/>
    <property type="evidence" value="ECO:0007669"/>
    <property type="project" value="UniProtKB-KW"/>
</dbReference>
<organism evidence="9 10">
    <name type="scientific">Taibaiella soli</name>
    <dbReference type="NCBI Taxonomy" id="1649169"/>
    <lineage>
        <taxon>Bacteria</taxon>
        <taxon>Pseudomonadati</taxon>
        <taxon>Bacteroidota</taxon>
        <taxon>Chitinophagia</taxon>
        <taxon>Chitinophagales</taxon>
        <taxon>Chitinophagaceae</taxon>
        <taxon>Taibaiella</taxon>
    </lineage>
</organism>
<dbReference type="Pfam" id="PF03734">
    <property type="entry name" value="YkuD"/>
    <property type="match status" value="1"/>
</dbReference>
<evidence type="ECO:0000256" key="3">
    <source>
        <dbReference type="ARBA" id="ARBA00022679"/>
    </source>
</evidence>
<evidence type="ECO:0000256" key="7">
    <source>
        <dbReference type="PROSITE-ProRule" id="PRU01373"/>
    </source>
</evidence>
<dbReference type="EMBL" id="QKTW01000011">
    <property type="protein sequence ID" value="PZF73508.1"/>
    <property type="molecule type" value="Genomic_DNA"/>
</dbReference>
<feature type="active site" description="Proton donor/acceptor" evidence="7">
    <location>
        <position position="464"/>
    </location>
</feature>
<dbReference type="OrthoDB" id="9778545at2"/>
<dbReference type="InterPro" id="IPR052905">
    <property type="entry name" value="LD-transpeptidase_YkuD-like"/>
</dbReference>
<dbReference type="Proteomes" id="UP000248745">
    <property type="component" value="Unassembled WGS sequence"/>
</dbReference>
<dbReference type="InterPro" id="IPR038063">
    <property type="entry name" value="Transpep_catalytic_dom"/>
</dbReference>
<dbReference type="Gene3D" id="2.40.440.10">
    <property type="entry name" value="L,D-transpeptidase catalytic domain-like"/>
    <property type="match status" value="1"/>
</dbReference>
<evidence type="ECO:0000313" key="10">
    <source>
        <dbReference type="Proteomes" id="UP000248745"/>
    </source>
</evidence>
<evidence type="ECO:0000256" key="5">
    <source>
        <dbReference type="ARBA" id="ARBA00022984"/>
    </source>
</evidence>
<evidence type="ECO:0000256" key="1">
    <source>
        <dbReference type="ARBA" id="ARBA00004752"/>
    </source>
</evidence>
<comment type="similarity">
    <text evidence="2">Belongs to the YkuD family.</text>
</comment>
<dbReference type="GO" id="GO:0009252">
    <property type="term" value="P:peptidoglycan biosynthetic process"/>
    <property type="evidence" value="ECO:0007669"/>
    <property type="project" value="UniProtKB-UniPathway"/>
</dbReference>
<keyword evidence="4 7" id="KW-0133">Cell shape</keyword>
<dbReference type="Pfam" id="PF20142">
    <property type="entry name" value="Scaffold"/>
    <property type="match status" value="1"/>
</dbReference>
<comment type="pathway">
    <text evidence="1 7">Cell wall biogenesis; peptidoglycan biosynthesis.</text>
</comment>
<dbReference type="UniPathway" id="UPA00219"/>
<dbReference type="PROSITE" id="PS52029">
    <property type="entry name" value="LD_TPASE"/>
    <property type="match status" value="1"/>
</dbReference>
<sequence length="565" mass="64335">MLAIGKKNITHTLKTKHLFLLPVLLFCFSCNESGPQKAGKKEDRVGLFENGLFNQDEFAKALQAKVPALDTTDSVYLKTKILSVQQALRYAYTRNEFSPFWVKEKGVTDAAGKLIDELAQLGDDGLDPEKYHVSDLRKQLDALKGQKSAELSAVVNFDTTCTRAYLQASRDLLIGSVPLKKADSLWYHVNDSVWSAPKLMLSKLGESDDYPGLKEFRSEIPTYALLQQTLHRYRELSKDSAYMAVKENMGTVPKDSVVAFIAEKEIGDTYDPGNDTVSRSRQILQNYQYYNGLRMTGKKDSITVAVLSRQPDETIKMIEANMERLRWLPKKLEDEYVLVNIPMMEFMLRKDNFDAFRMRVVVGKPERQTPVLNARMVNIVFNPSWGVPPTILKKDVLPGLTKSGAAYLSKKGLRAYDHNGNAVDAGSITEANYKRFIYKQPPGDDNSLGVIKFNLPNQWDIYLHDTPHKEDFPNYSRAKSSGCIRLQKPRELAEYILTELEGRNRFGQPYIDTLVQTHKTRYEILKNKIPVHIVYLTAFEDSTGKQIRFLRDVYGRDAKLLSLMQ</sequence>
<dbReference type="PANTHER" id="PTHR41533:SF2">
    <property type="entry name" value="BLR7131 PROTEIN"/>
    <property type="match status" value="1"/>
</dbReference>
<keyword evidence="5 7" id="KW-0573">Peptidoglycan synthesis</keyword>
<feature type="domain" description="L,D-TPase catalytic" evidence="8">
    <location>
        <begin position="335"/>
        <end position="518"/>
    </location>
</feature>
<reference evidence="9 10" key="1">
    <citation type="submission" date="2018-06" db="EMBL/GenBank/DDBJ databases">
        <title>Mucibacter soli gen. nov., sp. nov., a new member of the family Chitinophagaceae producing mucin.</title>
        <authorList>
            <person name="Kim M.-K."/>
            <person name="Park S."/>
            <person name="Kim T.-S."/>
            <person name="Joung Y."/>
            <person name="Han J.-H."/>
            <person name="Kim S.B."/>
        </authorList>
    </citation>
    <scope>NUCLEOTIDE SEQUENCE [LARGE SCALE GENOMIC DNA]</scope>
    <source>
        <strain evidence="9 10">R1-15</strain>
    </source>
</reference>
<accession>A0A2W2B0L0</accession>
<keyword evidence="3" id="KW-0808">Transferase</keyword>
<dbReference type="SUPFAM" id="SSF141523">
    <property type="entry name" value="L,D-transpeptidase catalytic domain-like"/>
    <property type="match status" value="1"/>
</dbReference>
<evidence type="ECO:0000256" key="2">
    <source>
        <dbReference type="ARBA" id="ARBA00005992"/>
    </source>
</evidence>
<dbReference type="GO" id="GO:0071555">
    <property type="term" value="P:cell wall organization"/>
    <property type="evidence" value="ECO:0007669"/>
    <property type="project" value="UniProtKB-UniRule"/>
</dbReference>
<evidence type="ECO:0000259" key="8">
    <source>
        <dbReference type="PROSITE" id="PS52029"/>
    </source>
</evidence>
<dbReference type="InterPro" id="IPR005490">
    <property type="entry name" value="LD_TPept_cat_dom"/>
</dbReference>
<comment type="caution">
    <text evidence="9">The sequence shown here is derived from an EMBL/GenBank/DDBJ whole genome shotgun (WGS) entry which is preliminary data.</text>
</comment>
<name>A0A2W2B0L0_9BACT</name>
<dbReference type="PANTHER" id="PTHR41533">
    <property type="entry name" value="L,D-TRANSPEPTIDASE HI_1667-RELATED"/>
    <property type="match status" value="1"/>
</dbReference>